<dbReference type="Proteomes" id="UP000501830">
    <property type="component" value="Chromosome"/>
</dbReference>
<gene>
    <name evidence="1" type="ORF">G7058_06000</name>
</gene>
<protein>
    <submittedName>
        <fullName evidence="1">Uncharacterized protein</fullName>
    </submittedName>
</protein>
<dbReference type="RefSeq" id="WP_166062700.1">
    <property type="nucleotide sequence ID" value="NZ_CP049889.1"/>
</dbReference>
<reference evidence="1 2" key="1">
    <citation type="journal article" date="2017" name="Int. J. Syst. Evol. Microbiol.">
        <title>Jeotgalibaca porci sp. nov. and Jeotgalibaca arthritidis sp. nov., isolated from pigs, and emended description of the genus Jeotgalibaca.</title>
        <authorList>
            <person name="Zamora L."/>
            <person name="Perez-Sancho M."/>
            <person name="Dominguez L."/>
            <person name="Fernandez-Garayzabal J.F."/>
            <person name="Vela A.I."/>
        </authorList>
    </citation>
    <scope>NUCLEOTIDE SEQUENCE [LARGE SCALE GENOMIC DNA]</scope>
    <source>
        <strain evidence="1 2">CCUG 69148</strain>
    </source>
</reference>
<proteinExistence type="predicted"/>
<evidence type="ECO:0000313" key="2">
    <source>
        <dbReference type="Proteomes" id="UP000501830"/>
    </source>
</evidence>
<dbReference type="CDD" id="cd02947">
    <property type="entry name" value="TRX_family"/>
    <property type="match status" value="1"/>
</dbReference>
<keyword evidence="2" id="KW-1185">Reference proteome</keyword>
<dbReference type="Pfam" id="PF20207">
    <property type="entry name" value="DUF6568"/>
    <property type="match status" value="1"/>
</dbReference>
<dbReference type="AlphaFoldDB" id="A0A6G7WHB5"/>
<organism evidence="1 2">
    <name type="scientific">Jeotgalibaca porci</name>
    <dbReference type="NCBI Taxonomy" id="1868793"/>
    <lineage>
        <taxon>Bacteria</taxon>
        <taxon>Bacillati</taxon>
        <taxon>Bacillota</taxon>
        <taxon>Bacilli</taxon>
        <taxon>Lactobacillales</taxon>
        <taxon>Carnobacteriaceae</taxon>
        <taxon>Jeotgalibaca</taxon>
    </lineage>
</organism>
<dbReference type="Gene3D" id="3.40.30.10">
    <property type="entry name" value="Glutaredoxin"/>
    <property type="match status" value="1"/>
</dbReference>
<dbReference type="GeneID" id="94552826"/>
<dbReference type="KEGG" id="jpo:G7058_06000"/>
<dbReference type="SUPFAM" id="SSF52833">
    <property type="entry name" value="Thioredoxin-like"/>
    <property type="match status" value="1"/>
</dbReference>
<dbReference type="InterPro" id="IPR046698">
    <property type="entry name" value="PedC-like"/>
</dbReference>
<sequence>MKKIIMILAGLVVLLGGIYVFTRPKSYVTEVKDETAYEAVMAEEVAYLYFGRDTCQYCRKFEPLMNEAIQETGTEVYKYDTDKHKNDKNFQDIIAANEVVTVPKLVRLEKGIITDFVDHTHTQADITALLNGD</sequence>
<dbReference type="EMBL" id="CP049889">
    <property type="protein sequence ID" value="QIK51642.1"/>
    <property type="molecule type" value="Genomic_DNA"/>
</dbReference>
<dbReference type="InterPro" id="IPR036249">
    <property type="entry name" value="Thioredoxin-like_sf"/>
</dbReference>
<accession>A0A6G7WHB5</accession>
<evidence type="ECO:0000313" key="1">
    <source>
        <dbReference type="EMBL" id="QIK51642.1"/>
    </source>
</evidence>
<name>A0A6G7WHB5_9LACT</name>